<dbReference type="PROSITE" id="PS50206">
    <property type="entry name" value="RHODANESE_3"/>
    <property type="match status" value="1"/>
</dbReference>
<comment type="caution">
    <text evidence="2">The sequence shown here is derived from an EMBL/GenBank/DDBJ whole genome shotgun (WGS) entry which is preliminary data.</text>
</comment>
<name>A0A2U2CE00_9RHOB</name>
<keyword evidence="3" id="KW-1185">Reference proteome</keyword>
<dbReference type="EMBL" id="QEYD01000003">
    <property type="protein sequence ID" value="PWE30128.1"/>
    <property type="molecule type" value="Genomic_DNA"/>
</dbReference>
<protein>
    <recommendedName>
        <fullName evidence="1">Rhodanese domain-containing protein</fullName>
    </recommendedName>
</protein>
<dbReference type="AlphaFoldDB" id="A0A2U2CE00"/>
<dbReference type="InterPro" id="IPR036873">
    <property type="entry name" value="Rhodanese-like_dom_sf"/>
</dbReference>
<evidence type="ECO:0000313" key="2">
    <source>
        <dbReference type="EMBL" id="PWE30128.1"/>
    </source>
</evidence>
<dbReference type="Gene3D" id="3.40.250.10">
    <property type="entry name" value="Rhodanese-like domain"/>
    <property type="match status" value="1"/>
</dbReference>
<dbReference type="PANTHER" id="PTHR43031">
    <property type="entry name" value="FAD-DEPENDENT OXIDOREDUCTASE"/>
    <property type="match status" value="1"/>
</dbReference>
<dbReference type="OrthoDB" id="9807812at2"/>
<gene>
    <name evidence="2" type="ORF">C4N9_05345</name>
</gene>
<dbReference type="Proteomes" id="UP000244940">
    <property type="component" value="Unassembled WGS sequence"/>
</dbReference>
<feature type="domain" description="Rhodanese" evidence="1">
    <location>
        <begin position="79"/>
        <end position="178"/>
    </location>
</feature>
<evidence type="ECO:0000313" key="3">
    <source>
        <dbReference type="Proteomes" id="UP000244940"/>
    </source>
</evidence>
<dbReference type="InterPro" id="IPR050229">
    <property type="entry name" value="GlpE_sulfurtransferase"/>
</dbReference>
<dbReference type="CDD" id="cd00158">
    <property type="entry name" value="RHOD"/>
    <property type="match status" value="1"/>
</dbReference>
<dbReference type="Pfam" id="PF00581">
    <property type="entry name" value="Rhodanese"/>
    <property type="match status" value="1"/>
</dbReference>
<dbReference type="SUPFAM" id="SSF52821">
    <property type="entry name" value="Rhodanese/Cell cycle control phosphatase"/>
    <property type="match status" value="1"/>
</dbReference>
<evidence type="ECO:0000259" key="1">
    <source>
        <dbReference type="PROSITE" id="PS50206"/>
    </source>
</evidence>
<proteinExistence type="predicted"/>
<dbReference type="GeneID" id="94364304"/>
<dbReference type="RefSeq" id="WP_109532275.1">
    <property type="nucleotide sequence ID" value="NZ_CAXPUO010000065.1"/>
</dbReference>
<organism evidence="2 3">
    <name type="scientific">Pararhodobacter marinus</name>
    <dbReference type="NCBI Taxonomy" id="2184063"/>
    <lineage>
        <taxon>Bacteria</taxon>
        <taxon>Pseudomonadati</taxon>
        <taxon>Pseudomonadota</taxon>
        <taxon>Alphaproteobacteria</taxon>
        <taxon>Rhodobacterales</taxon>
        <taxon>Paracoccaceae</taxon>
        <taxon>Pararhodobacter</taxon>
    </lineage>
</organism>
<sequence>MGESEQIVNFRVSRGVPGQKIPQRSGIQIPYLEYYCRVCYLTVNRSCHPLGSLTMFNLFSAFMGGTAAVDPAEAVAAVGDNRALLIDVREEAETRSGMARGALNLPLSRLHLAADPASGHHDTRLAAARKAGKPLYLYCASGARSGRAAGILKQHGFPEVHNLGNLGAWQRGGGAVLR</sequence>
<dbReference type="SMART" id="SM00450">
    <property type="entry name" value="RHOD"/>
    <property type="match status" value="1"/>
</dbReference>
<dbReference type="InterPro" id="IPR001763">
    <property type="entry name" value="Rhodanese-like_dom"/>
</dbReference>
<dbReference type="PANTHER" id="PTHR43031:SF1">
    <property type="entry name" value="PYRIDINE NUCLEOTIDE-DISULPHIDE OXIDOREDUCTASE"/>
    <property type="match status" value="1"/>
</dbReference>
<reference evidence="2 3" key="1">
    <citation type="submission" date="2018-05" db="EMBL/GenBank/DDBJ databases">
        <title>Pararhodobacter marina sp. nov., isolated from deep-sea water of the Indian Ocean.</title>
        <authorList>
            <person name="Lai Q.Sr."/>
            <person name="Liu X."/>
            <person name="Shao Z."/>
        </authorList>
    </citation>
    <scope>NUCLEOTIDE SEQUENCE [LARGE SCALE GENOMIC DNA]</scope>
    <source>
        <strain evidence="2 3">CIC4N-9</strain>
    </source>
</reference>
<accession>A0A2U2CE00</accession>